<reference evidence="1 2" key="1">
    <citation type="submission" date="2019-04" db="EMBL/GenBank/DDBJ databases">
        <title>An improved genome assembly and genetic linkage map for asparagus bean, Vigna unguiculata ssp. sesquipedialis.</title>
        <authorList>
            <person name="Xia Q."/>
            <person name="Zhang R."/>
            <person name="Dong Y."/>
        </authorList>
    </citation>
    <scope>NUCLEOTIDE SEQUENCE [LARGE SCALE GENOMIC DNA]</scope>
    <source>
        <tissue evidence="1">Leaf</tissue>
    </source>
</reference>
<sequence>MGTMAFCAISLKRDPLHLSETSSRSKEGFGRLSDNSRGKAWASLCSSCLGETSSLGRDYRCLPLFAPALAICICQTKITKQSKHAQQHTNSQIMKPKIARATSTPDKEVLGSFTWIELAQDLGTNYGAHQL</sequence>
<protein>
    <submittedName>
        <fullName evidence="1">Uncharacterized protein</fullName>
    </submittedName>
</protein>
<evidence type="ECO:0000313" key="1">
    <source>
        <dbReference type="EMBL" id="QCE00009.1"/>
    </source>
</evidence>
<gene>
    <name evidence="1" type="ORF">DEO72_LG7g1295</name>
</gene>
<dbReference type="Proteomes" id="UP000501690">
    <property type="component" value="Linkage Group LG7"/>
</dbReference>
<accession>A0A4D6MIG7</accession>
<keyword evidence="2" id="KW-1185">Reference proteome</keyword>
<name>A0A4D6MIG7_VIGUN</name>
<dbReference type="EMBL" id="CP039351">
    <property type="protein sequence ID" value="QCE00009.1"/>
    <property type="molecule type" value="Genomic_DNA"/>
</dbReference>
<evidence type="ECO:0000313" key="2">
    <source>
        <dbReference type="Proteomes" id="UP000501690"/>
    </source>
</evidence>
<organism evidence="1 2">
    <name type="scientific">Vigna unguiculata</name>
    <name type="common">Cowpea</name>
    <dbReference type="NCBI Taxonomy" id="3917"/>
    <lineage>
        <taxon>Eukaryota</taxon>
        <taxon>Viridiplantae</taxon>
        <taxon>Streptophyta</taxon>
        <taxon>Embryophyta</taxon>
        <taxon>Tracheophyta</taxon>
        <taxon>Spermatophyta</taxon>
        <taxon>Magnoliopsida</taxon>
        <taxon>eudicotyledons</taxon>
        <taxon>Gunneridae</taxon>
        <taxon>Pentapetalae</taxon>
        <taxon>rosids</taxon>
        <taxon>fabids</taxon>
        <taxon>Fabales</taxon>
        <taxon>Fabaceae</taxon>
        <taxon>Papilionoideae</taxon>
        <taxon>50 kb inversion clade</taxon>
        <taxon>NPAAA clade</taxon>
        <taxon>indigoferoid/millettioid clade</taxon>
        <taxon>Phaseoleae</taxon>
        <taxon>Vigna</taxon>
    </lineage>
</organism>
<proteinExistence type="predicted"/>
<dbReference type="AlphaFoldDB" id="A0A4D6MIG7"/>